<keyword evidence="2" id="KW-1185">Reference proteome</keyword>
<protein>
    <recommendedName>
        <fullName evidence="3">Transcription factor zinc-finger domain-containing protein</fullName>
    </recommendedName>
</protein>
<evidence type="ECO:0008006" key="3">
    <source>
        <dbReference type="Google" id="ProtNLM"/>
    </source>
</evidence>
<accession>A0AAV3U8E2</accession>
<reference evidence="2" key="1">
    <citation type="journal article" date="2019" name="Int. J. Syst. Evol. Microbiol.">
        <title>The Global Catalogue of Microorganisms (GCM) 10K type strain sequencing project: providing services to taxonomists for standard genome sequencing and annotation.</title>
        <authorList>
            <consortium name="The Broad Institute Genomics Platform"/>
            <consortium name="The Broad Institute Genome Sequencing Center for Infectious Disease"/>
            <person name="Wu L."/>
            <person name="Ma J."/>
        </authorList>
    </citation>
    <scope>NUCLEOTIDE SEQUENCE [LARGE SCALE GENOMIC DNA]</scope>
    <source>
        <strain evidence="2">JCM 19134</strain>
    </source>
</reference>
<dbReference type="AlphaFoldDB" id="A0AAV3U8E2"/>
<comment type="caution">
    <text evidence="1">The sequence shown here is derived from an EMBL/GenBank/DDBJ whole genome shotgun (WGS) entry which is preliminary data.</text>
</comment>
<dbReference type="RefSeq" id="WP_345427120.1">
    <property type="nucleotide sequence ID" value="NZ_AP031496.1"/>
</dbReference>
<organism evidence="1 2">
    <name type="scientific">Halioxenophilus aromaticivorans</name>
    <dbReference type="NCBI Taxonomy" id="1306992"/>
    <lineage>
        <taxon>Bacteria</taxon>
        <taxon>Pseudomonadati</taxon>
        <taxon>Pseudomonadota</taxon>
        <taxon>Gammaproteobacteria</taxon>
        <taxon>Alteromonadales</taxon>
        <taxon>Alteromonadaceae</taxon>
        <taxon>Halioxenophilus</taxon>
    </lineage>
</organism>
<sequence>MHCPQCKGMELQLSALELELSASSCPRCDGTSLPLQHYKYWAKNHFNGQSVYLNTFSNSNTNSCTNKPKACPKCCELMYCYDVHLDLGNHLHACDECELVWLTHAQWGTLKNFYLESAYPPAFDGNCSVFNHGPRGQSIRDLLGRDDYRTAAEFKLWLKRHPLQSDILDFLE</sequence>
<evidence type="ECO:0000313" key="1">
    <source>
        <dbReference type="EMBL" id="GAA4957600.1"/>
    </source>
</evidence>
<proteinExistence type="predicted"/>
<name>A0AAV3U8E2_9ALTE</name>
<dbReference type="EMBL" id="BAABLX010000075">
    <property type="protein sequence ID" value="GAA4957600.1"/>
    <property type="molecule type" value="Genomic_DNA"/>
</dbReference>
<dbReference type="Proteomes" id="UP001409585">
    <property type="component" value="Unassembled WGS sequence"/>
</dbReference>
<evidence type="ECO:0000313" key="2">
    <source>
        <dbReference type="Proteomes" id="UP001409585"/>
    </source>
</evidence>
<gene>
    <name evidence="1" type="ORF">GCM10025791_42680</name>
</gene>